<accession>A0AA48KE03</accession>
<dbReference type="Proteomes" id="UP001228113">
    <property type="component" value="Chromosome"/>
</dbReference>
<dbReference type="InterPro" id="IPR001387">
    <property type="entry name" value="Cro/C1-type_HTH"/>
</dbReference>
<dbReference type="Pfam" id="PF13744">
    <property type="entry name" value="HTH_37"/>
    <property type="match status" value="1"/>
</dbReference>
<feature type="domain" description="HTH cro/C1-type" evidence="1">
    <location>
        <begin position="43"/>
        <end position="97"/>
    </location>
</feature>
<dbReference type="RefSeq" id="WP_316410332.1">
    <property type="nucleotide sequence ID" value="NZ_AP027081.1"/>
</dbReference>
<organism evidence="2 3">
    <name type="scientific">Mesoterricola sediminis</name>
    <dbReference type="NCBI Taxonomy" id="2927980"/>
    <lineage>
        <taxon>Bacteria</taxon>
        <taxon>Pseudomonadati</taxon>
        <taxon>Acidobacteriota</taxon>
        <taxon>Holophagae</taxon>
        <taxon>Holophagales</taxon>
        <taxon>Holophagaceae</taxon>
        <taxon>Mesoterricola</taxon>
    </lineage>
</organism>
<keyword evidence="3" id="KW-1185">Reference proteome</keyword>
<gene>
    <name evidence="2" type="ORF">METESE_25280</name>
</gene>
<dbReference type="AlphaFoldDB" id="A0AA48KE03"/>
<proteinExistence type="predicted"/>
<dbReference type="InterPro" id="IPR010982">
    <property type="entry name" value="Lambda_DNA-bd_dom_sf"/>
</dbReference>
<dbReference type="SUPFAM" id="SSF47413">
    <property type="entry name" value="lambda repressor-like DNA-binding domains"/>
    <property type="match status" value="1"/>
</dbReference>
<evidence type="ECO:0000313" key="2">
    <source>
        <dbReference type="EMBL" id="BDU77570.1"/>
    </source>
</evidence>
<evidence type="ECO:0000259" key="1">
    <source>
        <dbReference type="PROSITE" id="PS50943"/>
    </source>
</evidence>
<dbReference type="Gene3D" id="1.10.260.40">
    <property type="entry name" value="lambda repressor-like DNA-binding domains"/>
    <property type="match status" value="1"/>
</dbReference>
<dbReference type="KEGG" id="msea:METESE_25280"/>
<evidence type="ECO:0000313" key="3">
    <source>
        <dbReference type="Proteomes" id="UP001228113"/>
    </source>
</evidence>
<dbReference type="InterPro" id="IPR039554">
    <property type="entry name" value="HigA2-like_HTH"/>
</dbReference>
<dbReference type="GO" id="GO:0003677">
    <property type="term" value="F:DNA binding"/>
    <property type="evidence" value="ECO:0007669"/>
    <property type="project" value="InterPro"/>
</dbReference>
<name>A0AA48KE03_9BACT</name>
<dbReference type="EMBL" id="AP027081">
    <property type="protein sequence ID" value="BDU77570.1"/>
    <property type="molecule type" value="Genomic_DNA"/>
</dbReference>
<sequence length="103" mass="11329">MDKARRAKLEAAGWAVGTPTDFLKLSSEDEAFIDMKVALAATLRRLRMEQHLTQLAAANRLQSSQSRVAKMERADKTVTVDLLIRSILKLGGTRETVAAALHP</sequence>
<protein>
    <recommendedName>
        <fullName evidence="1">HTH cro/C1-type domain-containing protein</fullName>
    </recommendedName>
</protein>
<reference evidence="2" key="1">
    <citation type="journal article" date="2023" name="Int. J. Syst. Evol. Microbiol.">
        <title>Mesoterricola silvestris gen. nov., sp. nov., Mesoterricola sediminis sp. nov., Geothrix oryzae sp. nov., Geothrix edaphica sp. nov., Geothrix rubra sp. nov., and Geothrix limicola sp. nov., six novel members of Acidobacteriota isolated from soils.</title>
        <authorList>
            <person name="Itoh H."/>
            <person name="Sugisawa Y."/>
            <person name="Mise K."/>
            <person name="Xu Z."/>
            <person name="Kuniyasu M."/>
            <person name="Ushijima N."/>
            <person name="Kawano K."/>
            <person name="Kobayashi E."/>
            <person name="Shiratori Y."/>
            <person name="Masuda Y."/>
            <person name="Senoo K."/>
        </authorList>
    </citation>
    <scope>NUCLEOTIDE SEQUENCE</scope>
    <source>
        <strain evidence="2">W786</strain>
    </source>
</reference>
<dbReference type="CDD" id="cd00093">
    <property type="entry name" value="HTH_XRE"/>
    <property type="match status" value="1"/>
</dbReference>
<dbReference type="PROSITE" id="PS50943">
    <property type="entry name" value="HTH_CROC1"/>
    <property type="match status" value="1"/>
</dbReference>